<dbReference type="eggNOG" id="KOG1052">
    <property type="taxonomic scope" value="Eukaryota"/>
</dbReference>
<dbReference type="RefSeq" id="XP_002292166.1">
    <property type="nucleotide sequence ID" value="XM_002292130.1"/>
</dbReference>
<dbReference type="KEGG" id="tps:THAPSDRAFT_7846"/>
<dbReference type="InterPro" id="IPR015683">
    <property type="entry name" value="Ionotropic_Glu_rcpt"/>
</dbReference>
<evidence type="ECO:0000256" key="10">
    <source>
        <dbReference type="ARBA" id="ARBA00023303"/>
    </source>
</evidence>
<accession>B8C7P3</accession>
<keyword evidence="3 12" id="KW-0812">Transmembrane</keyword>
<keyword evidence="6 12" id="KW-0472">Membrane</keyword>
<dbReference type="GO" id="GO:0015276">
    <property type="term" value="F:ligand-gated monoatomic ion channel activity"/>
    <property type="evidence" value="ECO:0007669"/>
    <property type="project" value="InterPro"/>
</dbReference>
<protein>
    <recommendedName>
        <fullName evidence="13">Ionotropic glutamate receptor C-terminal domain-containing protein</fullName>
    </recommendedName>
</protein>
<dbReference type="PANTHER" id="PTHR18966">
    <property type="entry name" value="IONOTROPIC GLUTAMATE RECEPTOR"/>
    <property type="match status" value="1"/>
</dbReference>
<dbReference type="SUPFAM" id="SSF53850">
    <property type="entry name" value="Periplasmic binding protein-like II"/>
    <property type="match status" value="1"/>
</dbReference>
<evidence type="ECO:0000256" key="8">
    <source>
        <dbReference type="ARBA" id="ARBA00023180"/>
    </source>
</evidence>
<dbReference type="InParanoid" id="B8C7P3"/>
<keyword evidence="7" id="KW-0675">Receptor</keyword>
<evidence type="ECO:0000313" key="14">
    <source>
        <dbReference type="EMBL" id="EED90141.1"/>
    </source>
</evidence>
<dbReference type="GO" id="GO:0016020">
    <property type="term" value="C:membrane"/>
    <property type="evidence" value="ECO:0007669"/>
    <property type="project" value="UniProtKB-SubCell"/>
</dbReference>
<dbReference type="Gene3D" id="1.10.287.70">
    <property type="match status" value="1"/>
</dbReference>
<evidence type="ECO:0000256" key="11">
    <source>
        <dbReference type="SAM" id="MobiDB-lite"/>
    </source>
</evidence>
<dbReference type="OMA" id="YSYSTCN"/>
<keyword evidence="15" id="KW-1185">Reference proteome</keyword>
<keyword evidence="4 12" id="KW-1133">Transmembrane helix</keyword>
<proteinExistence type="predicted"/>
<keyword evidence="2" id="KW-0813">Transport</keyword>
<dbReference type="Gene3D" id="3.40.190.10">
    <property type="entry name" value="Periplasmic binding protein-like II"/>
    <property type="match status" value="1"/>
</dbReference>
<evidence type="ECO:0000259" key="13">
    <source>
        <dbReference type="Pfam" id="PF00060"/>
    </source>
</evidence>
<dbReference type="PaxDb" id="35128-Thaps7846"/>
<comment type="subcellular location">
    <subcellularLocation>
        <location evidence="1">Membrane</location>
        <topology evidence="1">Multi-pass membrane protein</topology>
    </subcellularLocation>
</comment>
<evidence type="ECO:0000256" key="9">
    <source>
        <dbReference type="ARBA" id="ARBA00023286"/>
    </source>
</evidence>
<dbReference type="EMBL" id="CM000645">
    <property type="protein sequence ID" value="EED90141.1"/>
    <property type="molecule type" value="Genomic_DNA"/>
</dbReference>
<dbReference type="Pfam" id="PF00060">
    <property type="entry name" value="Lig_chan"/>
    <property type="match status" value="1"/>
</dbReference>
<evidence type="ECO:0000256" key="3">
    <source>
        <dbReference type="ARBA" id="ARBA00022692"/>
    </source>
</evidence>
<evidence type="ECO:0000313" key="15">
    <source>
        <dbReference type="Proteomes" id="UP000001449"/>
    </source>
</evidence>
<dbReference type="GeneID" id="7451026"/>
<name>B8C7P3_THAPS</name>
<feature type="transmembrane region" description="Helical" evidence="12">
    <location>
        <begin position="379"/>
        <end position="400"/>
    </location>
</feature>
<feature type="transmembrane region" description="Helical" evidence="12">
    <location>
        <begin position="412"/>
        <end position="436"/>
    </location>
</feature>
<feature type="transmembrane region" description="Helical" evidence="12">
    <location>
        <begin position="598"/>
        <end position="621"/>
    </location>
</feature>
<dbReference type="AlphaFoldDB" id="B8C7P3"/>
<keyword evidence="8" id="KW-0325">Glycoprotein</keyword>
<evidence type="ECO:0000256" key="1">
    <source>
        <dbReference type="ARBA" id="ARBA00004141"/>
    </source>
</evidence>
<feature type="domain" description="Ionotropic glutamate receptor C-terminal" evidence="13">
    <location>
        <begin position="332"/>
        <end position="493"/>
    </location>
</feature>
<feature type="region of interest" description="Disordered" evidence="11">
    <location>
        <begin position="681"/>
        <end position="708"/>
    </location>
</feature>
<gene>
    <name evidence="14" type="ORF">THAPSDRAFT_7846</name>
</gene>
<evidence type="ECO:0000256" key="7">
    <source>
        <dbReference type="ARBA" id="ARBA00023170"/>
    </source>
</evidence>
<evidence type="ECO:0000256" key="6">
    <source>
        <dbReference type="ARBA" id="ARBA00023136"/>
    </source>
</evidence>
<evidence type="ECO:0000256" key="2">
    <source>
        <dbReference type="ARBA" id="ARBA00022448"/>
    </source>
</evidence>
<organism evidence="14 15">
    <name type="scientific">Thalassiosira pseudonana</name>
    <name type="common">Marine diatom</name>
    <name type="synonym">Cyclotella nana</name>
    <dbReference type="NCBI Taxonomy" id="35128"/>
    <lineage>
        <taxon>Eukaryota</taxon>
        <taxon>Sar</taxon>
        <taxon>Stramenopiles</taxon>
        <taxon>Ochrophyta</taxon>
        <taxon>Bacillariophyta</taxon>
        <taxon>Coscinodiscophyceae</taxon>
        <taxon>Thalassiosirophycidae</taxon>
        <taxon>Thalassiosirales</taxon>
        <taxon>Thalassiosiraceae</taxon>
        <taxon>Thalassiosira</taxon>
    </lineage>
</organism>
<dbReference type="Proteomes" id="UP000001449">
    <property type="component" value="Chromosome 9"/>
</dbReference>
<keyword evidence="5" id="KW-0406">Ion transport</keyword>
<keyword evidence="10" id="KW-0407">Ion channel</keyword>
<dbReference type="InterPro" id="IPR001320">
    <property type="entry name" value="Iontro_rcpt_C"/>
</dbReference>
<sequence>MNTTSSSASSSGTAYTGDEGCSCIDATETLSSLTDRSCTTTSGEVGILLTLCGPCAPLKYGSGACLQTFFFGTLHNDDGCNSLSKHFQSSLFQHDLLYDEDCYSQTNNGKPTLDESKTYCLRNWCFVDPTTCRKDSEERVYRSSYFGYSSDVDLFYSYSTCNSTEYDWMEYEKSNLHITKKILGGVSIQSAVAAYIPPIMYKRNSDGDTLDLKGMGDEYYDDAVPYEGIYANYIEEIIKISNGDIKNVTYTHGSRASRVIHPKSMYTATVQDVADGLVDMAVGPFWITGERLSLVSFTIPLIYDRVVLVIPKPGTKSTLAEEVYKVLEPFTWGTWSLVLGVIIFSALLSVWFSDRAALAKKRYGSDLRDKKTNRRRKRVYARLALDSFLQKGMYFFGAAVEQEKGASLSSNFLHFGFGFFILIVVSAYVANLAAFLTRATSSYIGTIEGAIAARQRICAHPALASELKVKHPDANFVFTGNGGYYGMIDDFNNGNCDMLAMGREESTTNLDLLNKLCDSNLVFTDGLILENAIAFPIRTELASGFSYWLNEGDKMHDISLRNAMDSFNFEKEVVQCNVELDEQTIETSEYDQIAPRNLFLPVILFLSCGIVAIALHVFHLYRVRQGKKSSIAGRVSMLLPSDEMLSMRKRIESDADSVDFPPLDHRTCDLKSRRSTDEHAISSFLDDESGNENGLGGDDSAADESASC</sequence>
<dbReference type="HOGENOM" id="CLU_390062_0_0_1"/>
<keyword evidence="9" id="KW-1071">Ligand-gated ion channel</keyword>
<reference evidence="14 15" key="2">
    <citation type="journal article" date="2008" name="Nature">
        <title>The Phaeodactylum genome reveals the evolutionary history of diatom genomes.</title>
        <authorList>
            <person name="Bowler C."/>
            <person name="Allen A.E."/>
            <person name="Badger J.H."/>
            <person name="Grimwood J."/>
            <person name="Jabbari K."/>
            <person name="Kuo A."/>
            <person name="Maheswari U."/>
            <person name="Martens C."/>
            <person name="Maumus F."/>
            <person name="Otillar R.P."/>
            <person name="Rayko E."/>
            <person name="Salamov A."/>
            <person name="Vandepoele K."/>
            <person name="Beszteri B."/>
            <person name="Gruber A."/>
            <person name="Heijde M."/>
            <person name="Katinka M."/>
            <person name="Mock T."/>
            <person name="Valentin K."/>
            <person name="Verret F."/>
            <person name="Berges J.A."/>
            <person name="Brownlee C."/>
            <person name="Cadoret J.P."/>
            <person name="Chiovitti A."/>
            <person name="Choi C.J."/>
            <person name="Coesel S."/>
            <person name="De Martino A."/>
            <person name="Detter J.C."/>
            <person name="Durkin C."/>
            <person name="Falciatore A."/>
            <person name="Fournet J."/>
            <person name="Haruta M."/>
            <person name="Huysman M.J."/>
            <person name="Jenkins B.D."/>
            <person name="Jiroutova K."/>
            <person name="Jorgensen R.E."/>
            <person name="Joubert Y."/>
            <person name="Kaplan A."/>
            <person name="Kroger N."/>
            <person name="Kroth P.G."/>
            <person name="La Roche J."/>
            <person name="Lindquist E."/>
            <person name="Lommer M."/>
            <person name="Martin-Jezequel V."/>
            <person name="Lopez P.J."/>
            <person name="Lucas S."/>
            <person name="Mangogna M."/>
            <person name="McGinnis K."/>
            <person name="Medlin L.K."/>
            <person name="Montsant A."/>
            <person name="Oudot-Le Secq M.P."/>
            <person name="Napoli C."/>
            <person name="Obornik M."/>
            <person name="Parker M.S."/>
            <person name="Petit J.L."/>
            <person name="Porcel B.M."/>
            <person name="Poulsen N."/>
            <person name="Robison M."/>
            <person name="Rychlewski L."/>
            <person name="Rynearson T.A."/>
            <person name="Schmutz J."/>
            <person name="Shapiro H."/>
            <person name="Siaut M."/>
            <person name="Stanley M."/>
            <person name="Sussman M.R."/>
            <person name="Taylor A.R."/>
            <person name="Vardi A."/>
            <person name="von Dassow P."/>
            <person name="Vyverman W."/>
            <person name="Willis A."/>
            <person name="Wyrwicz L.S."/>
            <person name="Rokhsar D.S."/>
            <person name="Weissenbach J."/>
            <person name="Armbrust E.V."/>
            <person name="Green B.R."/>
            <person name="Van de Peer Y."/>
            <person name="Grigoriev I.V."/>
        </authorList>
    </citation>
    <scope>NUCLEOTIDE SEQUENCE [LARGE SCALE GENOMIC DNA]</scope>
    <source>
        <strain evidence="14 15">CCMP1335</strain>
    </source>
</reference>
<evidence type="ECO:0000256" key="5">
    <source>
        <dbReference type="ARBA" id="ARBA00023065"/>
    </source>
</evidence>
<evidence type="ECO:0000256" key="4">
    <source>
        <dbReference type="ARBA" id="ARBA00022989"/>
    </source>
</evidence>
<feature type="transmembrane region" description="Helical" evidence="12">
    <location>
        <begin position="332"/>
        <end position="352"/>
    </location>
</feature>
<reference evidence="14 15" key="1">
    <citation type="journal article" date="2004" name="Science">
        <title>The genome of the diatom Thalassiosira pseudonana: ecology, evolution, and metabolism.</title>
        <authorList>
            <person name="Armbrust E.V."/>
            <person name="Berges J.A."/>
            <person name="Bowler C."/>
            <person name="Green B.R."/>
            <person name="Martinez D."/>
            <person name="Putnam N.H."/>
            <person name="Zhou S."/>
            <person name="Allen A.E."/>
            <person name="Apt K.E."/>
            <person name="Bechner M."/>
            <person name="Brzezinski M.A."/>
            <person name="Chaal B.K."/>
            <person name="Chiovitti A."/>
            <person name="Davis A.K."/>
            <person name="Demarest M.S."/>
            <person name="Detter J.C."/>
            <person name="Glavina T."/>
            <person name="Goodstein D."/>
            <person name="Hadi M.Z."/>
            <person name="Hellsten U."/>
            <person name="Hildebrand M."/>
            <person name="Jenkins B.D."/>
            <person name="Jurka J."/>
            <person name="Kapitonov V.V."/>
            <person name="Kroger N."/>
            <person name="Lau W.W."/>
            <person name="Lane T.W."/>
            <person name="Larimer F.W."/>
            <person name="Lippmeier J.C."/>
            <person name="Lucas S."/>
            <person name="Medina M."/>
            <person name="Montsant A."/>
            <person name="Obornik M."/>
            <person name="Parker M.S."/>
            <person name="Palenik B."/>
            <person name="Pazour G.J."/>
            <person name="Richardson P.M."/>
            <person name="Rynearson T.A."/>
            <person name="Saito M.A."/>
            <person name="Schwartz D.C."/>
            <person name="Thamatrakoln K."/>
            <person name="Valentin K."/>
            <person name="Vardi A."/>
            <person name="Wilkerson F.P."/>
            <person name="Rokhsar D.S."/>
        </authorList>
    </citation>
    <scope>NUCLEOTIDE SEQUENCE [LARGE SCALE GENOMIC DNA]</scope>
    <source>
        <strain evidence="14 15">CCMP1335</strain>
    </source>
</reference>
<dbReference type="STRING" id="35128.B8C7P3"/>
<evidence type="ECO:0000256" key="12">
    <source>
        <dbReference type="SAM" id="Phobius"/>
    </source>
</evidence>